<name>A0ABM9CVK7_9BACL</name>
<proteinExistence type="predicted"/>
<keyword evidence="1" id="KW-1133">Transmembrane helix</keyword>
<dbReference type="EMBL" id="CAKMMW010000023">
    <property type="protein sequence ID" value="CAH1223976.1"/>
    <property type="molecule type" value="Genomic_DNA"/>
</dbReference>
<feature type="transmembrane region" description="Helical" evidence="1">
    <location>
        <begin position="47"/>
        <end position="68"/>
    </location>
</feature>
<keyword evidence="1" id="KW-0472">Membrane</keyword>
<gene>
    <name evidence="2" type="ORF">PAECIP111891_05594</name>
</gene>
<accession>A0ABM9CVK7</accession>
<organism evidence="2 3">
    <name type="scientific">Paenibacillus allorhizoplanae</name>
    <dbReference type="NCBI Taxonomy" id="2905648"/>
    <lineage>
        <taxon>Bacteria</taxon>
        <taxon>Bacillati</taxon>
        <taxon>Bacillota</taxon>
        <taxon>Bacilli</taxon>
        <taxon>Bacillales</taxon>
        <taxon>Paenibacillaceae</taxon>
        <taxon>Paenibacillus</taxon>
    </lineage>
</organism>
<dbReference type="RefSeq" id="WP_236291742.1">
    <property type="nucleotide sequence ID" value="NZ_CAKMMW010000023.1"/>
</dbReference>
<evidence type="ECO:0000256" key="1">
    <source>
        <dbReference type="SAM" id="Phobius"/>
    </source>
</evidence>
<reference evidence="2" key="1">
    <citation type="submission" date="2022-01" db="EMBL/GenBank/DDBJ databases">
        <authorList>
            <person name="Criscuolo A."/>
        </authorList>
    </citation>
    <scope>NUCLEOTIDE SEQUENCE</scope>
    <source>
        <strain evidence="2">CIP111891</strain>
    </source>
</reference>
<evidence type="ECO:0000313" key="3">
    <source>
        <dbReference type="Proteomes" id="UP000838821"/>
    </source>
</evidence>
<dbReference type="Proteomes" id="UP000838821">
    <property type="component" value="Unassembled WGS sequence"/>
</dbReference>
<sequence>MNKYISYIVFSVIAILIPLIGLLYGYWDASRPKIGPVGDGTQVAFTPAQLAANIGVMLTGVLNLAVAIKKYLDYKKSKEEDNQSLND</sequence>
<evidence type="ECO:0000313" key="2">
    <source>
        <dbReference type="EMBL" id="CAH1223976.1"/>
    </source>
</evidence>
<keyword evidence="3" id="KW-1185">Reference proteome</keyword>
<keyword evidence="1" id="KW-0812">Transmembrane</keyword>
<protein>
    <submittedName>
        <fullName evidence="2">Uncharacterized protein</fullName>
    </submittedName>
</protein>
<feature type="transmembrane region" description="Helical" evidence="1">
    <location>
        <begin position="7"/>
        <end position="27"/>
    </location>
</feature>
<comment type="caution">
    <text evidence="2">The sequence shown here is derived from an EMBL/GenBank/DDBJ whole genome shotgun (WGS) entry which is preliminary data.</text>
</comment>